<dbReference type="Proteomes" id="UP000274391">
    <property type="component" value="Unassembled WGS sequence"/>
</dbReference>
<dbReference type="InterPro" id="IPR036928">
    <property type="entry name" value="AS_sf"/>
</dbReference>
<comment type="caution">
    <text evidence="3">The sequence shown here is derived from an EMBL/GenBank/DDBJ whole genome shotgun (WGS) entry which is preliminary data.</text>
</comment>
<dbReference type="GO" id="GO:0003824">
    <property type="term" value="F:catalytic activity"/>
    <property type="evidence" value="ECO:0007669"/>
    <property type="project" value="InterPro"/>
</dbReference>
<dbReference type="AlphaFoldDB" id="A0A3P3W0U6"/>
<dbReference type="InterPro" id="IPR023631">
    <property type="entry name" value="Amidase_dom"/>
</dbReference>
<evidence type="ECO:0000313" key="3">
    <source>
        <dbReference type="EMBL" id="RRJ88681.1"/>
    </source>
</evidence>
<dbReference type="RefSeq" id="WP_124968808.1">
    <property type="nucleotide sequence ID" value="NZ_RQVS01000001.1"/>
</dbReference>
<name>A0A3P3W0U6_9MICO</name>
<dbReference type="EMBL" id="RQVS01000001">
    <property type="protein sequence ID" value="RRJ88681.1"/>
    <property type="molecule type" value="Genomic_DNA"/>
</dbReference>
<accession>A0A3P3W0U6</accession>
<protein>
    <submittedName>
        <fullName evidence="3">Amidase</fullName>
    </submittedName>
</protein>
<proteinExistence type="inferred from homology"/>
<dbReference type="InterPro" id="IPR000120">
    <property type="entry name" value="Amidase"/>
</dbReference>
<dbReference type="PROSITE" id="PS00571">
    <property type="entry name" value="AMIDASES"/>
    <property type="match status" value="1"/>
</dbReference>
<dbReference type="OrthoDB" id="5175573at2"/>
<dbReference type="PANTHER" id="PTHR11895:SF7">
    <property type="entry name" value="GLUTAMYL-TRNA(GLN) AMIDOTRANSFERASE SUBUNIT A, MITOCHONDRIAL"/>
    <property type="match status" value="1"/>
</dbReference>
<dbReference type="PANTHER" id="PTHR11895">
    <property type="entry name" value="TRANSAMIDASE"/>
    <property type="match status" value="1"/>
</dbReference>
<comment type="similarity">
    <text evidence="1">Belongs to the amidase family.</text>
</comment>
<sequence length="485" mass="51942">MTELHDLSATEQRRLLEIGELTASELTEHYLARIEALNPKLRAFITVTADAARERAANLDATRADGAWAHKRRHEHPLWSLPFGDKDLIDRAGVPSSYGSRAMAGFVPEVSAPLVDTMDAAGGISLGKTNTPEFGFPSYTENLLDGGVARNPWDTDFGPGGSSGGAAVAVAARMLPFAPGSDGGGSIRIPAAACGLVGLKPSRGRVPDASGVDSLGGLVVAGPIARSIEDAALLLDGMIARGYGGKPRDRFALTAPNEQASFVDALVDPVRPLRIGWNTWSPWASHYEIALDAEADAVLHDTLRLAEKLGHRIQPLEPTPFPDYFDAFRMIWQGGAASLPLGDEALGAVEPLTRWLVGEGRKRGAGELAAALATLSRFEQQIIADYAEVDLVLTPALALPPRPLGWYDASDGERNFEQQCQYTPYTSYVNVAGLPAITLPVAAHPLPYGVQAIGRRGDEVTLLRFGRQLERELGWDGRVPPVLRT</sequence>
<reference evidence="3 4" key="1">
    <citation type="submission" date="2018-11" db="EMBL/GenBank/DDBJ databases">
        <title>YIM 102482-1 draft genome.</title>
        <authorList>
            <person name="Li G."/>
            <person name="Jiang Y."/>
        </authorList>
    </citation>
    <scope>NUCLEOTIDE SEQUENCE [LARGE SCALE GENOMIC DNA]</scope>
    <source>
        <strain evidence="3 4">YIM 102482-1</strain>
    </source>
</reference>
<gene>
    <name evidence="3" type="ORF">EG850_00595</name>
</gene>
<organism evidence="3 4">
    <name type="scientific">Gulosibacter macacae</name>
    <dbReference type="NCBI Taxonomy" id="2488791"/>
    <lineage>
        <taxon>Bacteria</taxon>
        <taxon>Bacillati</taxon>
        <taxon>Actinomycetota</taxon>
        <taxon>Actinomycetes</taxon>
        <taxon>Micrococcales</taxon>
        <taxon>Microbacteriaceae</taxon>
        <taxon>Gulosibacter</taxon>
    </lineage>
</organism>
<dbReference type="Gene3D" id="3.90.1300.10">
    <property type="entry name" value="Amidase signature (AS) domain"/>
    <property type="match status" value="1"/>
</dbReference>
<keyword evidence="4" id="KW-1185">Reference proteome</keyword>
<evidence type="ECO:0000256" key="1">
    <source>
        <dbReference type="ARBA" id="ARBA00009199"/>
    </source>
</evidence>
<evidence type="ECO:0000313" key="4">
    <source>
        <dbReference type="Proteomes" id="UP000274391"/>
    </source>
</evidence>
<dbReference type="Pfam" id="PF01425">
    <property type="entry name" value="Amidase"/>
    <property type="match status" value="1"/>
</dbReference>
<dbReference type="InterPro" id="IPR020556">
    <property type="entry name" value="Amidase_CS"/>
</dbReference>
<dbReference type="SUPFAM" id="SSF75304">
    <property type="entry name" value="Amidase signature (AS) enzymes"/>
    <property type="match status" value="1"/>
</dbReference>
<evidence type="ECO:0000259" key="2">
    <source>
        <dbReference type="Pfam" id="PF01425"/>
    </source>
</evidence>
<feature type="domain" description="Amidase" evidence="2">
    <location>
        <begin position="25"/>
        <end position="463"/>
    </location>
</feature>